<name>A0A0Q9YXP8_9GAMM</name>
<sequence length="261" mass="27903">MHPALWVSVTGLDAQDTNVRVISNNLANVSTTGYKKSRAVFEDLFYQNVRQPGAQATEQNEIPSGLMLGAGVRTLATQKIQTQGNLIQTQNPLDLAINGQGYFQILRPDNSTAYTRDGSFQLSSTGQIVTANGYPLQPALTIPNNALSITVGNDGTVSVLVEGNAIPSQIGTIQLADFINPTGLQPIGENQFVETGSSGSPTTGNPGQNDLGLLYQGSLESSNVNVVEELVRLIEVQRAYEMNAKAVETVDGMLQYLSQTM</sequence>
<evidence type="ECO:0000256" key="1">
    <source>
        <dbReference type="ARBA" id="ARBA00004117"/>
    </source>
</evidence>
<evidence type="ECO:0000313" key="14">
    <source>
        <dbReference type="EMBL" id="MCS5711442.1"/>
    </source>
</evidence>
<organism evidence="13">
    <name type="scientific">Candidatus Berkiella aquae</name>
    <dbReference type="NCBI Taxonomy" id="295108"/>
    <lineage>
        <taxon>Bacteria</taxon>
        <taxon>Pseudomonadati</taxon>
        <taxon>Pseudomonadota</taxon>
        <taxon>Gammaproteobacteria</taxon>
        <taxon>Candidatus Berkiellales</taxon>
        <taxon>Candidatus Berkiellaceae</taxon>
        <taxon>Candidatus Berkiella</taxon>
    </lineage>
</organism>
<dbReference type="InterPro" id="IPR001444">
    <property type="entry name" value="Flag_bb_rod_N"/>
</dbReference>
<dbReference type="InterPro" id="IPR053967">
    <property type="entry name" value="LlgE_F_G-like_D1"/>
</dbReference>
<dbReference type="PANTHER" id="PTHR30435">
    <property type="entry name" value="FLAGELLAR PROTEIN"/>
    <property type="match status" value="1"/>
</dbReference>
<dbReference type="PATRIC" id="fig|1590043.3.peg.1280"/>
<dbReference type="Pfam" id="PF00460">
    <property type="entry name" value="Flg_bb_rod"/>
    <property type="match status" value="1"/>
</dbReference>
<feature type="domain" description="Flagellar basal-body/hook protein C-terminal" evidence="11">
    <location>
        <begin position="216"/>
        <end position="259"/>
    </location>
</feature>
<reference evidence="14" key="2">
    <citation type="journal article" date="2016" name="Genome Announc.">
        <title>Draft Genome Sequences of Two Novel Amoeba-Resistant Intranuclear Bacteria, 'Candidatus Berkiella cookevillensis' and 'Candidatus Berkiella aquae'.</title>
        <authorList>
            <person name="Mehari Y.T."/>
            <person name="Arivett B.A."/>
            <person name="Farone A.L."/>
            <person name="Gunderson J.H."/>
            <person name="Farone M.B."/>
        </authorList>
    </citation>
    <scope>NUCLEOTIDE SEQUENCE</scope>
    <source>
        <strain evidence="14">HT99</strain>
    </source>
</reference>
<dbReference type="InterPro" id="IPR019776">
    <property type="entry name" value="Flagellar_basal_body_rod_CS"/>
</dbReference>
<keyword evidence="13" id="KW-0282">Flagellum</keyword>
<dbReference type="InterPro" id="IPR012834">
    <property type="entry name" value="FlgG_G_neg"/>
</dbReference>
<proteinExistence type="inferred from homology"/>
<reference evidence="14" key="3">
    <citation type="submission" date="2021-06" db="EMBL/GenBank/DDBJ databases">
        <title>Genomic Description and Analysis of Intracellular Bacteria, Candidatus Berkiella cookevillensis and Candidatus Berkiella aquae.</title>
        <authorList>
            <person name="Kidane D.T."/>
            <person name="Mehari Y.T."/>
            <person name="Rice F.C."/>
            <person name="Arivett B.A."/>
            <person name="Farone A.L."/>
            <person name="Berk S.G."/>
            <person name="Farone M.B."/>
        </authorList>
    </citation>
    <scope>NUCLEOTIDE SEQUENCE</scope>
    <source>
        <strain evidence="14">HT99</strain>
    </source>
</reference>
<evidence type="ECO:0000256" key="7">
    <source>
        <dbReference type="NCBIfam" id="TIGR02488"/>
    </source>
</evidence>
<feature type="domain" description="Flagellar hook protein FlgE/F/G-like D1" evidence="12">
    <location>
        <begin position="96"/>
        <end position="159"/>
    </location>
</feature>
<dbReference type="NCBIfam" id="TIGR02488">
    <property type="entry name" value="flgG_G_neg"/>
    <property type="match status" value="1"/>
</dbReference>
<keyword evidence="15" id="KW-1185">Reference proteome</keyword>
<evidence type="ECO:0000259" key="10">
    <source>
        <dbReference type="Pfam" id="PF00460"/>
    </source>
</evidence>
<dbReference type="EMBL" id="LKAJ02000001">
    <property type="protein sequence ID" value="MCS5711442.1"/>
    <property type="molecule type" value="Genomic_DNA"/>
</dbReference>
<dbReference type="InterPro" id="IPR020013">
    <property type="entry name" value="Flagellar_FlgE/F/G"/>
</dbReference>
<protein>
    <recommendedName>
        <fullName evidence="3 7">Flagellar basal-body rod protein FlgG</fullName>
    </recommendedName>
    <alternativeName>
        <fullName evidence="6 8">Distal rod protein</fullName>
    </alternativeName>
</protein>
<dbReference type="EMBL" id="LKAJ01000004">
    <property type="protein sequence ID" value="KRG21511.1"/>
    <property type="molecule type" value="Genomic_DNA"/>
</dbReference>
<comment type="subcellular location">
    <subcellularLocation>
        <location evidence="1 8">Bacterial flagellum basal body</location>
    </subcellularLocation>
</comment>
<dbReference type="SUPFAM" id="SSF117143">
    <property type="entry name" value="Flagellar hook protein flgE"/>
    <property type="match status" value="1"/>
</dbReference>
<reference evidence="13" key="1">
    <citation type="submission" date="2015-09" db="EMBL/GenBank/DDBJ databases">
        <title>Draft Genome Sequences of Two Novel Amoeba-resistant Intranuclear Bacteria, Candidatus Berkiella cookevillensis and Candidatus Berkiella aquae.</title>
        <authorList>
            <person name="Mehari Y.T."/>
            <person name="Arivett B.A."/>
            <person name="Farone A.L."/>
            <person name="Gunderson J.H."/>
            <person name="Farone M.B."/>
        </authorList>
    </citation>
    <scope>NUCLEOTIDE SEQUENCE [LARGE SCALE GENOMIC DNA]</scope>
    <source>
        <strain evidence="13">HT99</strain>
    </source>
</reference>
<feature type="domain" description="Flagellar basal body rod protein N-terminal" evidence="10">
    <location>
        <begin position="7"/>
        <end position="35"/>
    </location>
</feature>
<accession>A0A0Q9YXP8</accession>
<dbReference type="RefSeq" id="WP_075065895.1">
    <property type="nucleotide sequence ID" value="NZ_LKAJ02000001.1"/>
</dbReference>
<evidence type="ECO:0000256" key="6">
    <source>
        <dbReference type="ARBA" id="ARBA00032912"/>
    </source>
</evidence>
<dbReference type="InterPro" id="IPR010930">
    <property type="entry name" value="Flg_bb/hook_C_dom"/>
</dbReference>
<dbReference type="NCBIfam" id="TIGR03506">
    <property type="entry name" value="FlgEFG_subfam"/>
    <property type="match status" value="2"/>
</dbReference>
<dbReference type="AlphaFoldDB" id="A0A0Q9YXP8"/>
<dbReference type="Pfam" id="PF06429">
    <property type="entry name" value="Flg_bbr_C"/>
    <property type="match status" value="1"/>
</dbReference>
<gene>
    <name evidence="13" type="primary">flgG_1</name>
    <name evidence="14" type="synonym">flgG</name>
    <name evidence="14" type="ORF">HT99x_008340</name>
    <name evidence="13" type="ORF">HT99x_01263</name>
</gene>
<feature type="compositionally biased region" description="Low complexity" evidence="9">
    <location>
        <begin position="195"/>
        <end position="204"/>
    </location>
</feature>
<keyword evidence="13" id="KW-0969">Cilium</keyword>
<dbReference type="Pfam" id="PF22692">
    <property type="entry name" value="LlgE_F_G_D1"/>
    <property type="match status" value="1"/>
</dbReference>
<dbReference type="PANTHER" id="PTHR30435:SF19">
    <property type="entry name" value="FLAGELLAR BASAL-BODY ROD PROTEIN FLGG"/>
    <property type="match status" value="1"/>
</dbReference>
<dbReference type="STRING" id="295108.HT99x_01263"/>
<dbReference type="InterPro" id="IPR037925">
    <property type="entry name" value="FlgE/F/G-like"/>
</dbReference>
<evidence type="ECO:0000256" key="8">
    <source>
        <dbReference type="RuleBase" id="RU362116"/>
    </source>
</evidence>
<comment type="subunit">
    <text evidence="5 8">The basal body constitutes a major portion of the flagellar organelle and consists of four rings (L,P,S, and M) mounted on a central rod. The rod consists of about 26 subunits of FlgG in the distal portion, and FlgB, FlgC and FlgF are thought to build up the proximal portion of the rod with about 6 subunits each.</text>
</comment>
<dbReference type="GO" id="GO:0071978">
    <property type="term" value="P:bacterial-type flagellum-dependent swarming motility"/>
    <property type="evidence" value="ECO:0007669"/>
    <property type="project" value="TreeGrafter"/>
</dbReference>
<evidence type="ECO:0000259" key="11">
    <source>
        <dbReference type="Pfam" id="PF06429"/>
    </source>
</evidence>
<evidence type="ECO:0000256" key="9">
    <source>
        <dbReference type="SAM" id="MobiDB-lite"/>
    </source>
</evidence>
<dbReference type="GO" id="GO:0009426">
    <property type="term" value="C:bacterial-type flagellum basal body, distal rod"/>
    <property type="evidence" value="ECO:0007669"/>
    <property type="project" value="UniProtKB-UniRule"/>
</dbReference>
<evidence type="ECO:0000256" key="2">
    <source>
        <dbReference type="ARBA" id="ARBA00009677"/>
    </source>
</evidence>
<keyword evidence="4 8" id="KW-0975">Bacterial flagellum</keyword>
<feature type="region of interest" description="Disordered" evidence="9">
    <location>
        <begin position="190"/>
        <end position="211"/>
    </location>
</feature>
<comment type="similarity">
    <text evidence="2 8">Belongs to the flagella basal body rod proteins family.</text>
</comment>
<evidence type="ECO:0000259" key="12">
    <source>
        <dbReference type="Pfam" id="PF22692"/>
    </source>
</evidence>
<dbReference type="PROSITE" id="PS00588">
    <property type="entry name" value="FLAGELLA_BB_ROD"/>
    <property type="match status" value="1"/>
</dbReference>
<evidence type="ECO:0000256" key="3">
    <source>
        <dbReference type="ARBA" id="ARBA00017948"/>
    </source>
</evidence>
<evidence type="ECO:0000313" key="15">
    <source>
        <dbReference type="Proteomes" id="UP000051497"/>
    </source>
</evidence>
<evidence type="ECO:0000313" key="13">
    <source>
        <dbReference type="EMBL" id="KRG21511.1"/>
    </source>
</evidence>
<evidence type="ECO:0000256" key="5">
    <source>
        <dbReference type="ARBA" id="ARBA00025933"/>
    </source>
</evidence>
<evidence type="ECO:0000256" key="4">
    <source>
        <dbReference type="ARBA" id="ARBA00023143"/>
    </source>
</evidence>
<dbReference type="OrthoDB" id="9804559at2"/>
<keyword evidence="13" id="KW-0966">Cell projection</keyword>
<comment type="caution">
    <text evidence="13">The sequence shown here is derived from an EMBL/GenBank/DDBJ whole genome shotgun (WGS) entry which is preliminary data.</text>
</comment>
<dbReference type="Proteomes" id="UP000051497">
    <property type="component" value="Unassembled WGS sequence"/>
</dbReference>